<feature type="transmembrane region" description="Helical" evidence="6">
    <location>
        <begin position="350"/>
        <end position="369"/>
    </location>
</feature>
<dbReference type="PANTHER" id="PTHR42948">
    <property type="entry name" value="TRANSPORTER"/>
    <property type="match status" value="1"/>
</dbReference>
<feature type="transmembrane region" description="Helical" evidence="6">
    <location>
        <begin position="261"/>
        <end position="286"/>
    </location>
</feature>
<reference evidence="7 8" key="1">
    <citation type="submission" date="2017-08" db="EMBL/GenBank/DDBJ databases">
        <title>Halovibrio sewagensis sp. nov., isolated from wastewater of high salinity.</title>
        <authorList>
            <person name="Dong X."/>
            <person name="Zhang G."/>
        </authorList>
    </citation>
    <scope>NUCLEOTIDE SEQUENCE [LARGE SCALE GENOMIC DNA]</scope>
    <source>
        <strain evidence="7 8">YL5-2</strain>
    </source>
</reference>
<dbReference type="OrthoDB" id="9762833at2"/>
<keyword evidence="5 6" id="KW-0472">Membrane</keyword>
<dbReference type="SUPFAM" id="SSF161070">
    <property type="entry name" value="SNF-like"/>
    <property type="match status" value="1"/>
</dbReference>
<evidence type="ECO:0000256" key="2">
    <source>
        <dbReference type="ARBA" id="ARBA00022448"/>
    </source>
</evidence>
<dbReference type="CDD" id="cd10336">
    <property type="entry name" value="SLC6sbd_Tyt1-Like"/>
    <property type="match status" value="1"/>
</dbReference>
<dbReference type="AlphaFoldDB" id="A0A2A2F796"/>
<dbReference type="EMBL" id="NSKD01000003">
    <property type="protein sequence ID" value="PAU80604.1"/>
    <property type="molecule type" value="Genomic_DNA"/>
</dbReference>
<dbReference type="NCBIfam" id="NF037979">
    <property type="entry name" value="Na_transp"/>
    <property type="match status" value="1"/>
</dbReference>
<dbReference type="PANTHER" id="PTHR42948:SF1">
    <property type="entry name" value="TRANSPORTER"/>
    <property type="match status" value="1"/>
</dbReference>
<evidence type="ECO:0000256" key="5">
    <source>
        <dbReference type="ARBA" id="ARBA00023136"/>
    </source>
</evidence>
<keyword evidence="4 6" id="KW-1133">Transmembrane helix</keyword>
<evidence type="ECO:0000256" key="1">
    <source>
        <dbReference type="ARBA" id="ARBA00004141"/>
    </source>
</evidence>
<accession>A0A2A2F796</accession>
<dbReference type="PROSITE" id="PS50267">
    <property type="entry name" value="NA_NEUROTRAN_SYMP_3"/>
    <property type="match status" value="1"/>
</dbReference>
<dbReference type="RefSeq" id="WP_095617439.1">
    <property type="nucleotide sequence ID" value="NZ_NSKD01000003.1"/>
</dbReference>
<keyword evidence="8" id="KW-1185">Reference proteome</keyword>
<evidence type="ECO:0000256" key="6">
    <source>
        <dbReference type="SAM" id="Phobius"/>
    </source>
</evidence>
<comment type="caution">
    <text evidence="7">The sequence shown here is derived from an EMBL/GenBank/DDBJ whole genome shotgun (WGS) entry which is preliminary data.</text>
</comment>
<feature type="transmembrane region" description="Helical" evidence="6">
    <location>
        <begin position="45"/>
        <end position="65"/>
    </location>
</feature>
<feature type="transmembrane region" description="Helical" evidence="6">
    <location>
        <begin position="179"/>
        <end position="199"/>
    </location>
</feature>
<keyword evidence="3 6" id="KW-0812">Transmembrane</keyword>
<comment type="subcellular location">
    <subcellularLocation>
        <location evidence="1">Membrane</location>
        <topology evidence="1">Multi-pass membrane protein</topology>
    </subcellularLocation>
</comment>
<evidence type="ECO:0000256" key="3">
    <source>
        <dbReference type="ARBA" id="ARBA00022692"/>
    </source>
</evidence>
<protein>
    <submittedName>
        <fullName evidence="7">Sodium-dependent transporter</fullName>
    </submittedName>
</protein>
<dbReference type="InterPro" id="IPR000175">
    <property type="entry name" value="Na/ntran_symport"/>
</dbReference>
<dbReference type="Proteomes" id="UP000218896">
    <property type="component" value="Unassembled WGS sequence"/>
</dbReference>
<sequence>MNEKRSSVHGEWSSGLIFILAATGSAVGLGNLWRFPYLVGENGGSAFVILYLACILLVGLPIIIGEVTIGRKGRRSPINSLRLIAREEGLNQKWALVGWMGVIAGFLILSFYSVVGGWSLYYGYEALIGGFAGMTSDSAEGMFNGLVSSPSAVLGWHTLFMLIVFGIVASGVKKGLQRAVTLLMPLLFLLLVGLVIYGMTTEGFSDAMTFLATPDFGALDGDTVLAALGQAFFTLSLGMGAIMVYGAYLPQENSIPVSTGWIVGMDTLTALLAGFAIFPIVFTVGLEPGEGPGLVFQTLPIVFGEITFGALLGVVFFVLLSVAAITSGMSLLEPAVAYLSESFGGGRVKAAAIISALIWLLGAACGLSMNAWSGFHLLPGMTIFNTIEFISSNILLPLGGLFVALFVGWKMRTTTVAAELDTHNHHNLFLLWLWVTRIVAPAAVLFIFLNATGLLSFITGE</sequence>
<feature type="transmembrane region" description="Helical" evidence="6">
    <location>
        <begin position="389"/>
        <end position="409"/>
    </location>
</feature>
<feature type="transmembrane region" description="Helical" evidence="6">
    <location>
        <begin position="94"/>
        <end position="115"/>
    </location>
</feature>
<feature type="transmembrane region" description="Helical" evidence="6">
    <location>
        <begin position="153"/>
        <end position="172"/>
    </location>
</feature>
<evidence type="ECO:0000256" key="4">
    <source>
        <dbReference type="ARBA" id="ARBA00022989"/>
    </source>
</evidence>
<dbReference type="PRINTS" id="PR00176">
    <property type="entry name" value="NANEUSMPORT"/>
</dbReference>
<dbReference type="Pfam" id="PF00209">
    <property type="entry name" value="SNF"/>
    <property type="match status" value="2"/>
</dbReference>
<proteinExistence type="predicted"/>
<evidence type="ECO:0000313" key="7">
    <source>
        <dbReference type="EMBL" id="PAU80604.1"/>
    </source>
</evidence>
<feature type="transmembrane region" description="Helical" evidence="6">
    <location>
        <begin position="12"/>
        <end position="33"/>
    </location>
</feature>
<feature type="transmembrane region" description="Helical" evidence="6">
    <location>
        <begin position="306"/>
        <end position="329"/>
    </location>
</feature>
<name>A0A2A2F796_9GAMM</name>
<keyword evidence="2" id="KW-0813">Transport</keyword>
<dbReference type="InterPro" id="IPR037272">
    <property type="entry name" value="SNS_sf"/>
</dbReference>
<dbReference type="GO" id="GO:0016020">
    <property type="term" value="C:membrane"/>
    <property type="evidence" value="ECO:0007669"/>
    <property type="project" value="UniProtKB-SubCell"/>
</dbReference>
<feature type="transmembrane region" description="Helical" evidence="6">
    <location>
        <begin position="224"/>
        <end position="249"/>
    </location>
</feature>
<dbReference type="InterPro" id="IPR047218">
    <property type="entry name" value="YocR/YhdH-like"/>
</dbReference>
<evidence type="ECO:0000313" key="8">
    <source>
        <dbReference type="Proteomes" id="UP000218896"/>
    </source>
</evidence>
<feature type="transmembrane region" description="Helical" evidence="6">
    <location>
        <begin position="429"/>
        <end position="458"/>
    </location>
</feature>
<organism evidence="7 8">
    <name type="scientific">Halovibrio salipaludis</name>
    <dbReference type="NCBI Taxonomy" id="2032626"/>
    <lineage>
        <taxon>Bacteria</taxon>
        <taxon>Pseudomonadati</taxon>
        <taxon>Pseudomonadota</taxon>
        <taxon>Gammaproteobacteria</taxon>
        <taxon>Oceanospirillales</taxon>
        <taxon>Halomonadaceae</taxon>
        <taxon>Halovibrio</taxon>
    </lineage>
</organism>
<gene>
    <name evidence="7" type="ORF">CK501_09275</name>
</gene>